<dbReference type="InterPro" id="IPR046720">
    <property type="entry name" value="DUF6612"/>
</dbReference>
<reference evidence="3" key="1">
    <citation type="journal article" date="2019" name="Int. J. Syst. Evol. Microbiol.">
        <title>The Global Catalogue of Microorganisms (GCM) 10K type strain sequencing project: providing services to taxonomists for standard genome sequencing and annotation.</title>
        <authorList>
            <consortium name="The Broad Institute Genomics Platform"/>
            <consortium name="The Broad Institute Genome Sequencing Center for Infectious Disease"/>
            <person name="Wu L."/>
            <person name="Ma J."/>
        </authorList>
    </citation>
    <scope>NUCLEOTIDE SEQUENCE [LARGE SCALE GENOMIC DNA]</scope>
    <source>
        <strain evidence="3">CCUG 56756</strain>
    </source>
</reference>
<proteinExistence type="predicted"/>
<name>A0ABW3LFR6_9BACL</name>
<evidence type="ECO:0000256" key="1">
    <source>
        <dbReference type="SAM" id="MobiDB-lite"/>
    </source>
</evidence>
<accession>A0ABW3LFR6</accession>
<dbReference type="Proteomes" id="UP001597109">
    <property type="component" value="Unassembled WGS sequence"/>
</dbReference>
<evidence type="ECO:0000313" key="3">
    <source>
        <dbReference type="Proteomes" id="UP001597109"/>
    </source>
</evidence>
<dbReference type="PROSITE" id="PS51257">
    <property type="entry name" value="PROKAR_LIPOPROTEIN"/>
    <property type="match status" value="1"/>
</dbReference>
<dbReference type="Gene3D" id="2.50.20.20">
    <property type="match status" value="1"/>
</dbReference>
<evidence type="ECO:0000313" key="2">
    <source>
        <dbReference type="EMBL" id="MFD1032870.1"/>
    </source>
</evidence>
<dbReference type="RefSeq" id="WP_144841635.1">
    <property type="nucleotide sequence ID" value="NZ_JBHTKI010000044.1"/>
</dbReference>
<keyword evidence="3" id="KW-1185">Reference proteome</keyword>
<sequence length="287" mass="32267">MKKWMTFMGAGALAFTLSGCGETAQPADDSEKENASDTSGLTLEEVFSRSAEATDEVSSLHADVLTDQLMAMGEEGMEMEMTVDLGMDMTREPLAFYQTAETSIVSEDIQNENPMATEMYYTEAGLFTYEPTMDMWIKMPEDSLVGMEDLISQDSVDPSEQLEQLQAFQDDFVFEQSADEYILKLDATGEEFKALLDEQMEGTLGKMEIEAQRFLEDMTIQSASYEVFIDKETFLTNSMNIKMDMDLNIEGDTMNIVSDIQTTYSQYDEIDAITVPDEVLEQTEENS</sequence>
<dbReference type="Pfam" id="PF20316">
    <property type="entry name" value="DUF6612"/>
    <property type="match status" value="1"/>
</dbReference>
<organism evidence="2 3">
    <name type="scientific">Metaplanococcus flavidus</name>
    <dbReference type="NCBI Taxonomy" id="569883"/>
    <lineage>
        <taxon>Bacteria</taxon>
        <taxon>Bacillati</taxon>
        <taxon>Bacillota</taxon>
        <taxon>Bacilli</taxon>
        <taxon>Bacillales</taxon>
        <taxon>Caryophanaceae</taxon>
        <taxon>Metaplanococcus</taxon>
    </lineage>
</organism>
<comment type="caution">
    <text evidence="2">The sequence shown here is derived from an EMBL/GenBank/DDBJ whole genome shotgun (WGS) entry which is preliminary data.</text>
</comment>
<feature type="region of interest" description="Disordered" evidence="1">
    <location>
        <begin position="21"/>
        <end position="40"/>
    </location>
</feature>
<gene>
    <name evidence="2" type="ORF">ACFQ1X_15675</name>
</gene>
<protein>
    <submittedName>
        <fullName evidence="2">DUF6612 family protein</fullName>
    </submittedName>
</protein>
<dbReference type="EMBL" id="JBHTKI010000044">
    <property type="protein sequence ID" value="MFD1032870.1"/>
    <property type="molecule type" value="Genomic_DNA"/>
</dbReference>